<organism evidence="3">
    <name type="scientific">Parabacteroides merdae</name>
    <dbReference type="NCBI Taxonomy" id="46503"/>
    <lineage>
        <taxon>Bacteria</taxon>
        <taxon>Pseudomonadati</taxon>
        <taxon>Bacteroidota</taxon>
        <taxon>Bacteroidia</taxon>
        <taxon>Bacteroidales</taxon>
        <taxon>Tannerellaceae</taxon>
        <taxon>Parabacteroides</taxon>
    </lineage>
</organism>
<feature type="domain" description="DUF6383" evidence="2">
    <location>
        <begin position="1048"/>
        <end position="1121"/>
    </location>
</feature>
<dbReference type="EMBL" id="CACRUV010000050">
    <property type="protein sequence ID" value="VYU71177.1"/>
    <property type="molecule type" value="Genomic_DNA"/>
</dbReference>
<reference evidence="3" key="1">
    <citation type="submission" date="2019-11" db="EMBL/GenBank/DDBJ databases">
        <authorList>
            <person name="Feng L."/>
        </authorList>
    </citation>
    <scope>NUCLEOTIDE SEQUENCE</scope>
    <source>
        <strain evidence="3">PmerdaeLFYP103</strain>
    </source>
</reference>
<dbReference type="RefSeq" id="WP_195421947.1">
    <property type="nucleotide sequence ID" value="NZ_BAABZJ010000001.1"/>
</dbReference>
<evidence type="ECO:0000256" key="1">
    <source>
        <dbReference type="SAM" id="SignalP"/>
    </source>
</evidence>
<protein>
    <recommendedName>
        <fullName evidence="2">DUF6383 domain-containing protein</fullName>
    </recommendedName>
</protein>
<name>A0A6N3H267_9BACT</name>
<dbReference type="AlphaFoldDB" id="A0A6N3H267"/>
<proteinExistence type="predicted"/>
<dbReference type="InterPro" id="IPR045963">
    <property type="entry name" value="DUF6383"/>
</dbReference>
<keyword evidence="1" id="KW-0732">Signal</keyword>
<gene>
    <name evidence="3" type="ORF">PMLFYP103_03379</name>
</gene>
<feature type="signal peptide" evidence="1">
    <location>
        <begin position="1"/>
        <end position="23"/>
    </location>
</feature>
<sequence>MNKKFSTLVVACMASAAFSSAFAANITNASRTVTKIETEKAYQLSNADGSKILVMVPQGEGYTLKLKTATSVTDLNSTLWEIQYSYPNGSASSPDFTFVNKATGIPLQVDPKKATLFSEGTTYSTSNSSYVEMSGSVSTWKWKDFVETQGSPFGTSGLVSHFAKDSIVALVTGATPATTTNNYANSEDVYLVKAHANRSTWNGIHLRVAPAYAGGVTLSAKDLNTKLGTDPEGKSFKLSSTPELKVGTNGNSTLGNIFTDNTLRAWEPAAATNEANSEIYVEQSNFNNGTANTFTGMFLQVIDNDAKKDDPFNDVYLMADTAYINGMYLNNQNCIKFTKDSIKSAEWQGNNYLNKVKPGRNNHAALFTFEYFASQDSIAIKVFKYNTKKTVAETKDGKVTFWGGTPVTDANTVVLNKLTSISEITLGEANMSTSKPANIRFTLGEGATNRKSINNGVYVIKNTKGQYLAVPIYNTKKATFWNAAEWVTIEADAQDVLRMPAYQWVAVQRDTLSSGLKEISRMALTNREFENVAKDIQLRKDAGATYLFTNEIAEGKDSLIIEAVPASVIANKELGYLNLEDAELAVMTYNFNYLHSYADDKFIGMMEDSVLNVKDGKYAFFMKESKEANYGFTSPYVAGLKQLTRVIYTPYVKTANGDRYITIDAEKRYRMTYDETEAQKFYLKENNFYKPASKEAAQPYYAFINVTETADSTKMGSADQDLNVILRDQVLNETRTSAFAVVPNDAPLYRRFNTELEGAVEGQEDATKILKFKEFYRGEYLMDENNKKFQDEVVNYVGIERADKATGLSFYVDTVVVKGTAGHEQKPQYFVYVDRVVVDPVPGKECQEGDNHVDANGDPTDAAHCVHATPSKAGFTVAKYMVSFADSLSAKDADKLYKFGEYTRVGFVKGLHIGDSLYILTNGFENMEASKLDTAAIRANYKATSNEFNIIDLKAEHTDAHHNYTWSFRYTNPEAAAAVDEDARRFLIESDKKDADNDIAPSKAAWLKSQNGCLVLSDAATSTFENAKTGGDNALIFNIEVGSENDLATDNEEIATSEVTVIAGAGQVTIANAAGKKVVVSNILGQTVANTVITSDNAVIAAPQGVVVVAVEGEEAVKAIVK</sequence>
<evidence type="ECO:0000259" key="2">
    <source>
        <dbReference type="Pfam" id="PF19910"/>
    </source>
</evidence>
<accession>A0A6N3H267</accession>
<evidence type="ECO:0000313" key="3">
    <source>
        <dbReference type="EMBL" id="VYU71177.1"/>
    </source>
</evidence>
<dbReference type="Pfam" id="PF19910">
    <property type="entry name" value="DUF6383"/>
    <property type="match status" value="1"/>
</dbReference>
<feature type="chain" id="PRO_5026783003" description="DUF6383 domain-containing protein" evidence="1">
    <location>
        <begin position="24"/>
        <end position="1122"/>
    </location>
</feature>